<reference evidence="7 8" key="1">
    <citation type="journal article" date="2018" name="Biotechnol. Biofuels">
        <title>Integrative visual omics of the white-rot fungus Polyporus brumalis exposes the biotechnological potential of its oxidative enzymes for delignifying raw plant biomass.</title>
        <authorList>
            <person name="Miyauchi S."/>
            <person name="Rancon A."/>
            <person name="Drula E."/>
            <person name="Hage H."/>
            <person name="Chaduli D."/>
            <person name="Favel A."/>
            <person name="Grisel S."/>
            <person name="Henrissat B."/>
            <person name="Herpoel-Gimbert I."/>
            <person name="Ruiz-Duenas F.J."/>
            <person name="Chevret D."/>
            <person name="Hainaut M."/>
            <person name="Lin J."/>
            <person name="Wang M."/>
            <person name="Pangilinan J."/>
            <person name="Lipzen A."/>
            <person name="Lesage-Meessen L."/>
            <person name="Navarro D."/>
            <person name="Riley R."/>
            <person name="Grigoriev I.V."/>
            <person name="Zhou S."/>
            <person name="Raouche S."/>
            <person name="Rosso M.N."/>
        </authorList>
    </citation>
    <scope>NUCLEOTIDE SEQUENCE [LARGE SCALE GENOMIC DNA]</scope>
    <source>
        <strain evidence="7 8">BRFM 1820</strain>
    </source>
</reference>
<dbReference type="GO" id="GO:0005506">
    <property type="term" value="F:iron ion binding"/>
    <property type="evidence" value="ECO:0007669"/>
    <property type="project" value="InterPro"/>
</dbReference>
<sequence>MAFNGLSDIVTLADVQYLAARPLPRAPDGRYDIEVAPVTAATSNKDPHCDLYRTTQNISDSMKNVAPLLKEALDPTTFQAFVDSIQNKDALDDRKKLFTKTLSLLCRLPQDSQQSKDLNDQVITLLYNTLPHPPSTYIGTDYPAGSSTASPAAPAPQNVSAGPRLPFTTRTADGSCNNVNMPNLGKARTPYARSVQNKYPLSPNSLPDPGDVFDALLKARDFQPHPGRNSSLTFAFASLVTHQLFRTDPRDMTINNTTSYLDLSILYGTNQAEQDAVRDKASGKGLLYPDAFSEDRLIFVPPAATALLVLFSRNHNYIADMLLKLNERGTWTNPPPEDAAARARQDEEIFQTARLVNCGNFMSMIFGDYVAGFLGLGRDGSSWSMNPFDPIKTSDGQVVGRGDGNQCSVEFNVLYRWHATTAEKDIQWTESIFKQAFGDKPLDKLELRDFTAGVVKTWQTVDPNPRTRTFFGLQRGPDGRFKDDDLAKILHDATEKVAGAYRARGSPAALRIVEMLGMTQARQWGVCTMNEFRSFLGLKQFASFEEWNSDPEIAETARQLYGHIDNLELYPGLQAEEIMGLGPASGLCCGYTMTRAILSDAIALVRGDRFYTTDYTPANLTAWGFQDCARDPNNGAFGAAIPRLLFRHLPRYYPANSVYGLFPFFTPEVTKSNLQKLGIVSSYEFGRPVTKPVEKIVETVNDINAILADKAHYQVPESSLFGKTASKFSIVANLPEPRKAALVQALFPSPDAYGAHKAYFRTTVQQLIKDHSVKVNGLPGTRLDVVGNVINLAPAYWVAEYMLGIPLKDIHKKDGLLTPQEVNDMLRLVFTAAYLSPQPENNWSLSRRASYFAQVLTQFIEKSLKDAAPSVIVQTISAFLSGPTHEPAHGFLSKVAHSNTPHDALVSDILGFAVTTSVSLAKTAAQVVDFYLDPSNAKYGAEVTRLAGATDAKSLELLRGYVREAQRLAPQFATVLREEVKASSPSQQKQTYVLNLQKALVNPADFSAPTSVNPLRPASAYKVIQEASFFKPLGNVQAEDIIVEMVKAVFQLPNLKPVAGRAGTMGEVKVNKYGVEYDEYINNIGLPSNFPSSVVVTYGA</sequence>
<keyword evidence="2 6" id="KW-0479">Metal-binding</keyword>
<dbReference type="GO" id="GO:0004497">
    <property type="term" value="F:monooxygenase activity"/>
    <property type="evidence" value="ECO:0007669"/>
    <property type="project" value="InterPro"/>
</dbReference>
<dbReference type="GO" id="GO:0020037">
    <property type="term" value="F:heme binding"/>
    <property type="evidence" value="ECO:0007669"/>
    <property type="project" value="InterPro"/>
</dbReference>
<keyword evidence="3" id="KW-0223">Dioxygenase</keyword>
<dbReference type="PANTHER" id="PTHR11903:SF37">
    <property type="entry name" value="PSI-PRODUCING OXYGENASE A"/>
    <property type="match status" value="1"/>
</dbReference>
<evidence type="ECO:0000256" key="6">
    <source>
        <dbReference type="PIRSR" id="PIRSR619791-2"/>
    </source>
</evidence>
<evidence type="ECO:0000313" key="7">
    <source>
        <dbReference type="EMBL" id="RDX42984.1"/>
    </source>
</evidence>
<dbReference type="PANTHER" id="PTHR11903">
    <property type="entry name" value="PROSTAGLANDIN G/H SYNTHASE"/>
    <property type="match status" value="1"/>
</dbReference>
<evidence type="ECO:0000256" key="1">
    <source>
        <dbReference type="ARBA" id="ARBA00022617"/>
    </source>
</evidence>
<evidence type="ECO:0000256" key="3">
    <source>
        <dbReference type="ARBA" id="ARBA00022964"/>
    </source>
</evidence>
<gene>
    <name evidence="7" type="ORF">OH76DRAFT_1488268</name>
</gene>
<proteinExistence type="predicted"/>
<dbReference type="SUPFAM" id="SSF48113">
    <property type="entry name" value="Heme-dependent peroxidases"/>
    <property type="match status" value="1"/>
</dbReference>
<dbReference type="InterPro" id="IPR034812">
    <property type="entry name" value="Ppo-like_N"/>
</dbReference>
<dbReference type="Pfam" id="PF03098">
    <property type="entry name" value="An_peroxidase"/>
    <property type="match status" value="2"/>
</dbReference>
<dbReference type="AlphaFoldDB" id="A0A371CRR6"/>
<feature type="binding site" description="axial binding residue" evidence="6">
    <location>
        <position position="418"/>
    </location>
    <ligand>
        <name>heme b</name>
        <dbReference type="ChEBI" id="CHEBI:60344"/>
    </ligand>
    <ligandPart>
        <name>Fe</name>
        <dbReference type="ChEBI" id="CHEBI:18248"/>
    </ligandPart>
</feature>
<dbReference type="PRINTS" id="PR00457">
    <property type="entry name" value="ANPEROXIDASE"/>
</dbReference>
<keyword evidence="8" id="KW-1185">Reference proteome</keyword>
<evidence type="ECO:0000256" key="4">
    <source>
        <dbReference type="ARBA" id="ARBA00023002"/>
    </source>
</evidence>
<dbReference type="EMBL" id="KZ857473">
    <property type="protein sequence ID" value="RDX42984.1"/>
    <property type="molecule type" value="Genomic_DNA"/>
</dbReference>
<dbReference type="STRING" id="139420.A0A371CRR6"/>
<keyword evidence="1 6" id="KW-0349">Heme</keyword>
<keyword evidence="7" id="KW-0575">Peroxidase</keyword>
<accession>A0A371CRR6</accession>
<dbReference type="GO" id="GO:0051213">
    <property type="term" value="F:dioxygenase activity"/>
    <property type="evidence" value="ECO:0007669"/>
    <property type="project" value="UniProtKB-KW"/>
</dbReference>
<dbReference type="GO" id="GO:0006979">
    <property type="term" value="P:response to oxidative stress"/>
    <property type="evidence" value="ECO:0007669"/>
    <property type="project" value="InterPro"/>
</dbReference>
<dbReference type="Gene3D" id="1.10.630.10">
    <property type="entry name" value="Cytochrome P450"/>
    <property type="match status" value="1"/>
</dbReference>
<dbReference type="Proteomes" id="UP000256964">
    <property type="component" value="Unassembled WGS sequence"/>
</dbReference>
<dbReference type="InterPro" id="IPR037120">
    <property type="entry name" value="Haem_peroxidase_sf_animal"/>
</dbReference>
<evidence type="ECO:0000313" key="8">
    <source>
        <dbReference type="Proteomes" id="UP000256964"/>
    </source>
</evidence>
<dbReference type="OrthoDB" id="823504at2759"/>
<dbReference type="InterPro" id="IPR050783">
    <property type="entry name" value="Oxylipin_biosynth_metab"/>
</dbReference>
<dbReference type="InterPro" id="IPR036396">
    <property type="entry name" value="Cyt_P450_sf"/>
</dbReference>
<dbReference type="InterPro" id="IPR019791">
    <property type="entry name" value="Haem_peroxidase_animal"/>
</dbReference>
<dbReference type="CDD" id="cd09817">
    <property type="entry name" value="linoleate_diol_synthase_like"/>
    <property type="match status" value="1"/>
</dbReference>
<dbReference type="Gene3D" id="1.10.640.10">
    <property type="entry name" value="Haem peroxidase domain superfamily, animal type"/>
    <property type="match status" value="1"/>
</dbReference>
<keyword evidence="5 6" id="KW-0408">Iron</keyword>
<evidence type="ECO:0000256" key="2">
    <source>
        <dbReference type="ARBA" id="ARBA00022723"/>
    </source>
</evidence>
<dbReference type="GO" id="GO:0006631">
    <property type="term" value="P:fatty acid metabolic process"/>
    <property type="evidence" value="ECO:0007669"/>
    <property type="project" value="UniProtKB-ARBA"/>
</dbReference>
<dbReference type="InterPro" id="IPR010255">
    <property type="entry name" value="Haem_peroxidase_sf"/>
</dbReference>
<name>A0A371CRR6_9APHY</name>
<dbReference type="PROSITE" id="PS50292">
    <property type="entry name" value="PEROXIDASE_3"/>
    <property type="match status" value="1"/>
</dbReference>
<evidence type="ECO:0000256" key="5">
    <source>
        <dbReference type="ARBA" id="ARBA00023004"/>
    </source>
</evidence>
<dbReference type="GO" id="GO:0016705">
    <property type="term" value="F:oxidoreductase activity, acting on paired donors, with incorporation or reduction of molecular oxygen"/>
    <property type="evidence" value="ECO:0007669"/>
    <property type="project" value="InterPro"/>
</dbReference>
<dbReference type="GO" id="GO:0004601">
    <property type="term" value="F:peroxidase activity"/>
    <property type="evidence" value="ECO:0007669"/>
    <property type="project" value="UniProtKB-KW"/>
</dbReference>
<organism evidence="7 8">
    <name type="scientific">Lentinus brumalis</name>
    <dbReference type="NCBI Taxonomy" id="2498619"/>
    <lineage>
        <taxon>Eukaryota</taxon>
        <taxon>Fungi</taxon>
        <taxon>Dikarya</taxon>
        <taxon>Basidiomycota</taxon>
        <taxon>Agaricomycotina</taxon>
        <taxon>Agaricomycetes</taxon>
        <taxon>Polyporales</taxon>
        <taxon>Polyporaceae</taxon>
        <taxon>Lentinus</taxon>
    </lineage>
</organism>
<keyword evidence="4" id="KW-0560">Oxidoreductase</keyword>
<protein>
    <submittedName>
        <fullName evidence="7">Heme peroxidase</fullName>
    </submittedName>
</protein>